<keyword evidence="6" id="KW-0961">Cell wall biogenesis/degradation</keyword>
<evidence type="ECO:0000313" key="9">
    <source>
        <dbReference type="EMBL" id="MFC5549220.1"/>
    </source>
</evidence>
<keyword evidence="5" id="KW-0573">Peptidoglycan synthesis</keyword>
<protein>
    <submittedName>
        <fullName evidence="9">L,D-transpeptidase family protein</fullName>
    </submittedName>
</protein>
<evidence type="ECO:0000256" key="3">
    <source>
        <dbReference type="ARBA" id="ARBA00022679"/>
    </source>
</evidence>
<dbReference type="PANTHER" id="PTHR41533">
    <property type="entry name" value="L,D-TRANSPEPTIDASE HI_1667-RELATED"/>
    <property type="match status" value="1"/>
</dbReference>
<dbReference type="InterPro" id="IPR038063">
    <property type="entry name" value="Transpep_catalytic_dom"/>
</dbReference>
<evidence type="ECO:0000256" key="6">
    <source>
        <dbReference type="ARBA" id="ARBA00023316"/>
    </source>
</evidence>
<keyword evidence="7" id="KW-0472">Membrane</keyword>
<evidence type="ECO:0000256" key="5">
    <source>
        <dbReference type="ARBA" id="ARBA00022984"/>
    </source>
</evidence>
<dbReference type="Pfam" id="PF03734">
    <property type="entry name" value="YkuD"/>
    <property type="match status" value="1"/>
</dbReference>
<keyword evidence="7" id="KW-1133">Transmembrane helix</keyword>
<comment type="caution">
    <text evidence="9">The sequence shown here is derived from an EMBL/GenBank/DDBJ whole genome shotgun (WGS) entry which is preliminary data.</text>
</comment>
<evidence type="ECO:0000256" key="7">
    <source>
        <dbReference type="SAM" id="Phobius"/>
    </source>
</evidence>
<reference evidence="10" key="1">
    <citation type="journal article" date="2019" name="Int. J. Syst. Evol. Microbiol.">
        <title>The Global Catalogue of Microorganisms (GCM) 10K type strain sequencing project: providing services to taxonomists for standard genome sequencing and annotation.</title>
        <authorList>
            <consortium name="The Broad Institute Genomics Platform"/>
            <consortium name="The Broad Institute Genome Sequencing Center for Infectious Disease"/>
            <person name="Wu L."/>
            <person name="Ma J."/>
        </authorList>
    </citation>
    <scope>NUCLEOTIDE SEQUENCE [LARGE SCALE GENOMIC DNA]</scope>
    <source>
        <strain evidence="10">CGMCC 4.5798</strain>
    </source>
</reference>
<keyword evidence="4" id="KW-0133">Cell shape</keyword>
<comment type="pathway">
    <text evidence="1">Cell wall biogenesis; peptidoglycan biosynthesis.</text>
</comment>
<name>A0ABW0RZZ0_9BURK</name>
<dbReference type="PANTHER" id="PTHR41533:SF2">
    <property type="entry name" value="BLR7131 PROTEIN"/>
    <property type="match status" value="1"/>
</dbReference>
<evidence type="ECO:0000256" key="1">
    <source>
        <dbReference type="ARBA" id="ARBA00004752"/>
    </source>
</evidence>
<evidence type="ECO:0000259" key="8">
    <source>
        <dbReference type="Pfam" id="PF03734"/>
    </source>
</evidence>
<evidence type="ECO:0000256" key="4">
    <source>
        <dbReference type="ARBA" id="ARBA00022960"/>
    </source>
</evidence>
<feature type="transmembrane region" description="Helical" evidence="7">
    <location>
        <begin position="193"/>
        <end position="216"/>
    </location>
</feature>
<keyword evidence="10" id="KW-1185">Reference proteome</keyword>
<comment type="similarity">
    <text evidence="2">Belongs to the YkuD family.</text>
</comment>
<dbReference type="SUPFAM" id="SSF141523">
    <property type="entry name" value="L,D-transpeptidase catalytic domain-like"/>
    <property type="match status" value="1"/>
</dbReference>
<keyword evidence="7" id="KW-0812">Transmembrane</keyword>
<evidence type="ECO:0000313" key="10">
    <source>
        <dbReference type="Proteomes" id="UP001596086"/>
    </source>
</evidence>
<dbReference type="RefSeq" id="WP_379770921.1">
    <property type="nucleotide sequence ID" value="NZ_JBHSMZ010000006.1"/>
</dbReference>
<dbReference type="InterPro" id="IPR005490">
    <property type="entry name" value="LD_TPept_cat_dom"/>
</dbReference>
<proteinExistence type="inferred from homology"/>
<gene>
    <name evidence="9" type="ORF">ACFPO9_11910</name>
</gene>
<dbReference type="Proteomes" id="UP001596086">
    <property type="component" value="Unassembled WGS sequence"/>
</dbReference>
<organism evidence="9 10">
    <name type="scientific">Massilia aerilata</name>
    <dbReference type="NCBI Taxonomy" id="453817"/>
    <lineage>
        <taxon>Bacteria</taxon>
        <taxon>Pseudomonadati</taxon>
        <taxon>Pseudomonadota</taxon>
        <taxon>Betaproteobacteria</taxon>
        <taxon>Burkholderiales</taxon>
        <taxon>Oxalobacteraceae</taxon>
        <taxon>Telluria group</taxon>
        <taxon>Massilia</taxon>
    </lineage>
</organism>
<evidence type="ECO:0000256" key="2">
    <source>
        <dbReference type="ARBA" id="ARBA00005992"/>
    </source>
</evidence>
<keyword evidence="3" id="KW-0808">Transferase</keyword>
<accession>A0ABW0RZZ0</accession>
<dbReference type="InterPro" id="IPR052905">
    <property type="entry name" value="LD-transpeptidase_YkuD-like"/>
</dbReference>
<feature type="domain" description="L,D-TPase catalytic" evidence="8">
    <location>
        <begin position="21"/>
        <end position="144"/>
    </location>
</feature>
<dbReference type="EMBL" id="JBHSMZ010000006">
    <property type="protein sequence ID" value="MFC5549220.1"/>
    <property type="molecule type" value="Genomic_DNA"/>
</dbReference>
<sequence>MAQLAPTLERLRWFPPLRPGRIVAVNLPAYRLRAFDTRSDAAVPLLEMRVIVGTAERTPTSLFIGEMRYLEINPYWNVPRGIEVGEIVPKLVRNGAYLRQNDMELVCRRAKSCPRELFNRTRRDLSHGCIRVEHPDELAQFVLPDASKWNAESLKAEIRSSRTRTVTLLAPGCGSSTGNPAPPFLPALLMQMIWIEALVLLAVVVLMACPIVPAIVRND</sequence>
<dbReference type="CDD" id="cd16913">
    <property type="entry name" value="YkuD_like"/>
    <property type="match status" value="1"/>
</dbReference>